<dbReference type="SUPFAM" id="SSF63491">
    <property type="entry name" value="BAG domain"/>
    <property type="match status" value="1"/>
</dbReference>
<keyword evidence="4" id="KW-1185">Reference proteome</keyword>
<feature type="compositionally biased region" description="Low complexity" evidence="1">
    <location>
        <begin position="1177"/>
        <end position="1186"/>
    </location>
</feature>
<feature type="region of interest" description="Disordered" evidence="1">
    <location>
        <begin position="27"/>
        <end position="247"/>
    </location>
</feature>
<feature type="compositionally biased region" description="Polar residues" evidence="1">
    <location>
        <begin position="74"/>
        <end position="95"/>
    </location>
</feature>
<dbReference type="PROSITE" id="PS51035">
    <property type="entry name" value="BAG"/>
    <property type="match status" value="1"/>
</dbReference>
<feature type="compositionally biased region" description="Basic and acidic residues" evidence="1">
    <location>
        <begin position="119"/>
        <end position="144"/>
    </location>
</feature>
<evidence type="ECO:0000256" key="1">
    <source>
        <dbReference type="SAM" id="MobiDB-lite"/>
    </source>
</evidence>
<sequence>MPTWGRGGAGNIVSEAQIKERNRTIVEDLEANRPLASSAAPPATSAPSQPQEYAHMGRGGAGNWYQPTELENEGSFNQPSDSTSVPTSSKPQVSTPWHPDNQELPVARSGRGGAGNFVWKDEEKEKQRAADEEKIKEKVTEKRSPTPSTGSNSGCETAQSATPPPQPERLPSVAENNEPVSQIPQNITDVKAQPVSQLPQPATAATPLKSKASKFSLTAITTRTPKNQTPIKPAGEEMHPHHHQASTAKILDEARWLGFQALGSHTAPPKASDGFGIGQATPSKTPIPTTTSKLSSIIRSPEFRFRFRSPMPGLSPKSSRILNGDKEEKSVAGSRTIFGADEFSTPADVSPQRKIAVPKGISARFSEVHMAQFKKMDSIANHPSAFRADPSRFKFVNKSLKRSPSKAELDKPEPAAKGPITSLKRTLSKMDMTQPVSKTPATSLKRTQSKMDMAQPNTNLPRAQSTVRLVPPSRDGRPLTQDGNRSAKRMKRNENDDAASTRPISQDSKVETRRPATPGRPLRSQTGLPRVASRLMTPTKSSLVRSQSIKAVKSASTIPSLLRSPSTRTLFSATNIGETMKEGFQEGIRKTSNSLHRVKSILRTPTRKFSDDPEKIAAGTHISPPPGLNFNKALPSVPVTAPVRKHVNFTTSILEKAAQDELGKSHSPLKFRVGSEALSGAVVYPALQSSVEYPTLPTDEELPAASPARRLTFGGAPETMPGQFLFQSDKSMKFGSATKGTIRMVRKSDASSFADGKKRKLEAFEETSDKENNQLEDEGRSPKKVRANPAEPPKTPASRLPSRPPKRPALLHENACRTFTVASINNLIDDLKKSFHFFKNHPLLGTTSSPPLYIASEPPKGLLSRFYLQIFRFLQRSGVTDLTDFVTIPRFDDPTYLTSLAILLAAVFITMSWFSRAGGSWSGRFSPFGRPSNSPNEVSDADFSYITSEDLATHQNETRHRSASRAGAGPEIVDWDDKNPDRDTDVVIFKHGRVSYPTHFPAQSIRDGDLTIGSVRQAAAKKLGINDPRRIRMFYKGRNLKFDERTAREEGLRGDGNGGEILCVIGEANVGGMAPGSEEVDGGIPGRAQHAWSDGSDEEDDTEGISDSGSGAAIKKKPRKRGGKKSKKGKKSSNAYATASSTNLPSYSNSTASGVEFLPIPSHIPTPRPTSAPPTTKPSAATPQTPLGKLDALASKFHTEHVPLCIEYMRNPPEDKSVRDLEHRKLSETIMTQILLKLDGVETEGDQDARARRKELVKEVNGMLNRLDEVVK</sequence>
<organism evidence="3 4">
    <name type="scientific">Zopfia rhizophila CBS 207.26</name>
    <dbReference type="NCBI Taxonomy" id="1314779"/>
    <lineage>
        <taxon>Eukaryota</taxon>
        <taxon>Fungi</taxon>
        <taxon>Dikarya</taxon>
        <taxon>Ascomycota</taxon>
        <taxon>Pezizomycotina</taxon>
        <taxon>Dothideomycetes</taxon>
        <taxon>Dothideomycetes incertae sedis</taxon>
        <taxon>Zopfiaceae</taxon>
        <taxon>Zopfia</taxon>
    </lineage>
</organism>
<evidence type="ECO:0000313" key="3">
    <source>
        <dbReference type="EMBL" id="KAF2183178.1"/>
    </source>
</evidence>
<dbReference type="Gene3D" id="1.20.58.120">
    <property type="entry name" value="BAG domain"/>
    <property type="match status" value="1"/>
</dbReference>
<name>A0A6A6DY96_9PEZI</name>
<feature type="compositionally biased region" description="Polar residues" evidence="1">
    <location>
        <begin position="145"/>
        <end position="161"/>
    </location>
</feature>
<feature type="compositionally biased region" description="Low complexity" evidence="1">
    <location>
        <begin position="1132"/>
        <end position="1143"/>
    </location>
</feature>
<feature type="compositionally biased region" description="Pro residues" evidence="1">
    <location>
        <begin position="1162"/>
        <end position="1176"/>
    </location>
</feature>
<feature type="compositionally biased region" description="Polar residues" evidence="1">
    <location>
        <begin position="174"/>
        <end position="200"/>
    </location>
</feature>
<dbReference type="Pfam" id="PF02179">
    <property type="entry name" value="BAG"/>
    <property type="match status" value="1"/>
</dbReference>
<dbReference type="InterPro" id="IPR036533">
    <property type="entry name" value="BAG_dom_sf"/>
</dbReference>
<feature type="region of interest" description="Disordered" evidence="1">
    <location>
        <begin position="954"/>
        <end position="977"/>
    </location>
</feature>
<accession>A0A6A6DY96</accession>
<dbReference type="AlphaFoldDB" id="A0A6A6DY96"/>
<feature type="region of interest" description="Disordered" evidence="1">
    <location>
        <begin position="397"/>
        <end position="545"/>
    </location>
</feature>
<feature type="compositionally biased region" description="Polar residues" evidence="1">
    <location>
        <begin position="455"/>
        <end position="467"/>
    </location>
</feature>
<dbReference type="PANTHER" id="PTHR34693">
    <property type="entry name" value="PROTEIN PAR32"/>
    <property type="match status" value="1"/>
</dbReference>
<feature type="compositionally biased region" description="Basic and acidic residues" evidence="1">
    <location>
        <begin position="762"/>
        <end position="781"/>
    </location>
</feature>
<feature type="domain" description="BAG" evidence="2">
    <location>
        <begin position="1213"/>
        <end position="1271"/>
    </location>
</feature>
<dbReference type="EMBL" id="ML994644">
    <property type="protein sequence ID" value="KAF2183178.1"/>
    <property type="molecule type" value="Genomic_DNA"/>
</dbReference>
<feature type="compositionally biased region" description="Low complexity" evidence="1">
    <location>
        <begin position="34"/>
        <end position="50"/>
    </location>
</feature>
<evidence type="ECO:0000313" key="4">
    <source>
        <dbReference type="Proteomes" id="UP000800200"/>
    </source>
</evidence>
<feature type="compositionally biased region" description="Polar residues" evidence="1">
    <location>
        <begin position="213"/>
        <end position="230"/>
    </location>
</feature>
<dbReference type="PANTHER" id="PTHR34693:SF5">
    <property type="match status" value="1"/>
</dbReference>
<feature type="compositionally biased region" description="Polar residues" evidence="1">
    <location>
        <begin position="434"/>
        <end position="446"/>
    </location>
</feature>
<feature type="compositionally biased region" description="Polar residues" evidence="1">
    <location>
        <begin position="536"/>
        <end position="545"/>
    </location>
</feature>
<proteinExistence type="predicted"/>
<dbReference type="OrthoDB" id="5204833at2759"/>
<dbReference type="CDD" id="cd17039">
    <property type="entry name" value="Ubl_ubiquitin_like"/>
    <property type="match status" value="1"/>
</dbReference>
<feature type="compositionally biased region" description="Basic and acidic residues" evidence="1">
    <location>
        <begin position="405"/>
        <end position="414"/>
    </location>
</feature>
<protein>
    <recommendedName>
        <fullName evidence="2">BAG domain-containing protein</fullName>
    </recommendedName>
</protein>
<feature type="region of interest" description="Disordered" evidence="1">
    <location>
        <begin position="762"/>
        <end position="808"/>
    </location>
</feature>
<gene>
    <name evidence="3" type="ORF">K469DRAFT_739996</name>
</gene>
<dbReference type="SMART" id="SM00264">
    <property type="entry name" value="BAG"/>
    <property type="match status" value="1"/>
</dbReference>
<feature type="compositionally biased region" description="Polar residues" evidence="1">
    <location>
        <begin position="1144"/>
        <end position="1153"/>
    </location>
</feature>
<feature type="compositionally biased region" description="Basic residues" evidence="1">
    <location>
        <begin position="1114"/>
        <end position="1131"/>
    </location>
</feature>
<dbReference type="InterPro" id="IPR053203">
    <property type="entry name" value="Cisplatin_resist-associated"/>
</dbReference>
<evidence type="ECO:0000259" key="2">
    <source>
        <dbReference type="PROSITE" id="PS51035"/>
    </source>
</evidence>
<feature type="region of interest" description="Disordered" evidence="1">
    <location>
        <begin position="1073"/>
        <end position="1186"/>
    </location>
</feature>
<dbReference type="Proteomes" id="UP000800200">
    <property type="component" value="Unassembled WGS sequence"/>
</dbReference>
<feature type="compositionally biased region" description="Acidic residues" evidence="1">
    <location>
        <begin position="1095"/>
        <end position="1104"/>
    </location>
</feature>
<dbReference type="InterPro" id="IPR003103">
    <property type="entry name" value="BAG_domain"/>
</dbReference>
<reference evidence="3" key="1">
    <citation type="journal article" date="2020" name="Stud. Mycol.">
        <title>101 Dothideomycetes genomes: a test case for predicting lifestyles and emergence of pathogens.</title>
        <authorList>
            <person name="Haridas S."/>
            <person name="Albert R."/>
            <person name="Binder M."/>
            <person name="Bloem J."/>
            <person name="Labutti K."/>
            <person name="Salamov A."/>
            <person name="Andreopoulos B."/>
            <person name="Baker S."/>
            <person name="Barry K."/>
            <person name="Bills G."/>
            <person name="Bluhm B."/>
            <person name="Cannon C."/>
            <person name="Castanera R."/>
            <person name="Culley D."/>
            <person name="Daum C."/>
            <person name="Ezra D."/>
            <person name="Gonzalez J."/>
            <person name="Henrissat B."/>
            <person name="Kuo A."/>
            <person name="Liang C."/>
            <person name="Lipzen A."/>
            <person name="Lutzoni F."/>
            <person name="Magnuson J."/>
            <person name="Mondo S."/>
            <person name="Nolan M."/>
            <person name="Ohm R."/>
            <person name="Pangilinan J."/>
            <person name="Park H.-J."/>
            <person name="Ramirez L."/>
            <person name="Alfaro M."/>
            <person name="Sun H."/>
            <person name="Tritt A."/>
            <person name="Yoshinaga Y."/>
            <person name="Zwiers L.-H."/>
            <person name="Turgeon B."/>
            <person name="Goodwin S."/>
            <person name="Spatafora J."/>
            <person name="Crous P."/>
            <person name="Grigoriev I."/>
        </authorList>
    </citation>
    <scope>NUCLEOTIDE SEQUENCE</scope>
    <source>
        <strain evidence="3">CBS 207.26</strain>
    </source>
</reference>
<dbReference type="GO" id="GO:0051087">
    <property type="term" value="F:protein-folding chaperone binding"/>
    <property type="evidence" value="ECO:0007669"/>
    <property type="project" value="InterPro"/>
</dbReference>